<dbReference type="PATRIC" id="fig|1217712.3.peg.3042"/>
<dbReference type="RefSeq" id="WP_004773031.1">
    <property type="nucleotide sequence ID" value="NZ_KB849357.1"/>
</dbReference>
<dbReference type="InterPro" id="IPR006091">
    <property type="entry name" value="Acyl-CoA_Oxase/DH_mid-dom"/>
</dbReference>
<keyword evidence="4 5" id="KW-0274">FAD</keyword>
<evidence type="ECO:0000256" key="3">
    <source>
        <dbReference type="ARBA" id="ARBA00022630"/>
    </source>
</evidence>
<dbReference type="InterPro" id="IPR009100">
    <property type="entry name" value="AcylCoA_DH/oxidase_NM_dom_sf"/>
</dbReference>
<dbReference type="InterPro" id="IPR052166">
    <property type="entry name" value="Diverse_Acyl-CoA_DH"/>
</dbReference>
<keyword evidence="3 5" id="KW-0285">Flavoprotein</keyword>
<evidence type="ECO:0000256" key="2">
    <source>
        <dbReference type="ARBA" id="ARBA00009347"/>
    </source>
</evidence>
<dbReference type="InterPro" id="IPR036250">
    <property type="entry name" value="AcylCo_DH-like_C"/>
</dbReference>
<protein>
    <recommendedName>
        <fullName evidence="12">Acyl-CoA dehydrogenase</fullName>
    </recommendedName>
</protein>
<name>N8W5H9_9GAMM</name>
<comment type="caution">
    <text evidence="10">The sequence shown here is derived from an EMBL/GenBank/DDBJ whole genome shotgun (WGS) entry which is preliminary data.</text>
</comment>
<keyword evidence="5" id="KW-0560">Oxidoreductase</keyword>
<evidence type="ECO:0000256" key="4">
    <source>
        <dbReference type="ARBA" id="ARBA00022827"/>
    </source>
</evidence>
<evidence type="ECO:0000256" key="5">
    <source>
        <dbReference type="RuleBase" id="RU362125"/>
    </source>
</evidence>
<sequence>MNNEFLMARNDLSFILFDWLNVNDLVKREKFQDQNSSDYVAILDTYELLAKKYFAPHNKKNDFSEPVFDGDKVIINEEVGEALRIFADAGLVGATFPAEWGGLNLPNVIERAGMAYLLAANVGTASYPFLTIANANLLMTYGDKSKIEEYIPQMMEGKCFGTMCMSEPQAGSNLSEICTRAMPLSDGRYRLFGNKMWISGGDHDISENILHLVLAKIPDENGDLPKGVKGISLFAVPRKIMDKNQSYVRNDVTLVGVNHKMGCRGTVNCVLNFGEGRYLPEGGAGAIGEIIGEPGKGLSYMFHMMNEARISVGLTAAALGYTGYLHSLSYAKTRLQGRSKKESSSTQVPILAHSDVRRMLLAQKTYASGALALCLYAAKMVDDIKTLDNDLERENLQALLDLLTPVVKSWPSQWGGVANDLAIQVHGGYGYTREYNVEQFYRDNRLNPIHEGTFGIQAIDLLGRKTQIFNGKSMAVLDERVNETISKAFMIDTLNDHAKKLKQTWSHIKNLTTNLHNITDEELKLANASNYLEAFGHMVIGWLILDQVIVIKEKSLSELNDFQCGKLATCDFFFNWEIQKIEAWLSVFEPIETTPFNMNEDWF</sequence>
<dbReference type="Gene3D" id="1.10.540.10">
    <property type="entry name" value="Acyl-CoA dehydrogenase/oxidase, N-terminal domain"/>
    <property type="match status" value="1"/>
</dbReference>
<dbReference type="Gene3D" id="2.40.110.10">
    <property type="entry name" value="Butyryl-CoA Dehydrogenase, subunit A, domain 2"/>
    <property type="match status" value="1"/>
</dbReference>
<dbReference type="HOGENOM" id="CLU_018204_12_2_6"/>
<dbReference type="eggNOG" id="COG1960">
    <property type="taxonomic scope" value="Bacteria"/>
</dbReference>
<evidence type="ECO:0000256" key="1">
    <source>
        <dbReference type="ARBA" id="ARBA00001974"/>
    </source>
</evidence>
<dbReference type="InterPro" id="IPR013786">
    <property type="entry name" value="AcylCoA_DH/ox_N"/>
</dbReference>
<evidence type="ECO:0008006" key="12">
    <source>
        <dbReference type="Google" id="ProtNLM"/>
    </source>
</evidence>
<dbReference type="SUPFAM" id="SSF56645">
    <property type="entry name" value="Acyl-CoA dehydrogenase NM domain-like"/>
    <property type="match status" value="1"/>
</dbReference>
<evidence type="ECO:0000259" key="9">
    <source>
        <dbReference type="Pfam" id="PF12806"/>
    </source>
</evidence>
<evidence type="ECO:0000259" key="8">
    <source>
        <dbReference type="Pfam" id="PF02771"/>
    </source>
</evidence>
<dbReference type="InterPro" id="IPR037069">
    <property type="entry name" value="AcylCoA_DH/ox_N_sf"/>
</dbReference>
<feature type="domain" description="Acyl-CoA dehydrogenase/oxidase N-terminal" evidence="8">
    <location>
        <begin position="42"/>
        <end position="158"/>
    </location>
</feature>
<dbReference type="InterPro" id="IPR025878">
    <property type="entry name" value="Acyl-CoA_dh-like_C_dom"/>
</dbReference>
<gene>
    <name evidence="10" type="ORF">F971_03151</name>
</gene>
<dbReference type="Pfam" id="PF00441">
    <property type="entry name" value="Acyl-CoA_dh_1"/>
    <property type="match status" value="1"/>
</dbReference>
<comment type="similarity">
    <text evidence="2 5">Belongs to the acyl-CoA dehydrogenase family.</text>
</comment>
<feature type="domain" description="Acyl-CoA oxidase/dehydrogenase middle" evidence="7">
    <location>
        <begin position="163"/>
        <end position="270"/>
    </location>
</feature>
<proteinExistence type="inferred from homology"/>
<evidence type="ECO:0000259" key="6">
    <source>
        <dbReference type="Pfam" id="PF00441"/>
    </source>
</evidence>
<evidence type="ECO:0000313" key="10">
    <source>
        <dbReference type="EMBL" id="ENU92058.1"/>
    </source>
</evidence>
<accession>N8W5H9</accession>
<dbReference type="EMBL" id="APPC01000018">
    <property type="protein sequence ID" value="ENU92058.1"/>
    <property type="molecule type" value="Genomic_DNA"/>
</dbReference>
<evidence type="ECO:0000259" key="7">
    <source>
        <dbReference type="Pfam" id="PF02770"/>
    </source>
</evidence>
<organism evidence="10 11">
    <name type="scientific">Acinetobacter vivianii</name>
    <dbReference type="NCBI Taxonomy" id="1776742"/>
    <lineage>
        <taxon>Bacteria</taxon>
        <taxon>Pseudomonadati</taxon>
        <taxon>Pseudomonadota</taxon>
        <taxon>Gammaproteobacteria</taxon>
        <taxon>Moraxellales</taxon>
        <taxon>Moraxellaceae</taxon>
        <taxon>Acinetobacter</taxon>
    </lineage>
</organism>
<evidence type="ECO:0000313" key="11">
    <source>
        <dbReference type="Proteomes" id="UP000013049"/>
    </source>
</evidence>
<dbReference type="AlphaFoldDB" id="N8W5H9"/>
<reference evidence="10 11" key="1">
    <citation type="submission" date="2013-02" db="EMBL/GenBank/DDBJ databases">
        <title>The Genome Sequence of Acinetobacter sp. NIPH 758.</title>
        <authorList>
            <consortium name="The Broad Institute Genome Sequencing Platform"/>
            <consortium name="The Broad Institute Genome Sequencing Center for Infectious Disease"/>
            <person name="Cerqueira G."/>
            <person name="Feldgarden M."/>
            <person name="Courvalin P."/>
            <person name="Perichon B."/>
            <person name="Grillot-Courvalin C."/>
            <person name="Clermont D."/>
            <person name="Rocha E."/>
            <person name="Yoon E.-J."/>
            <person name="Nemec A."/>
            <person name="Walker B."/>
            <person name="Young S.K."/>
            <person name="Zeng Q."/>
            <person name="Gargeya S."/>
            <person name="Fitzgerald M."/>
            <person name="Haas B."/>
            <person name="Abouelleil A."/>
            <person name="Alvarado L."/>
            <person name="Arachchi H.M."/>
            <person name="Berlin A.M."/>
            <person name="Chapman S.B."/>
            <person name="Dewar J."/>
            <person name="Goldberg J."/>
            <person name="Griggs A."/>
            <person name="Gujja S."/>
            <person name="Hansen M."/>
            <person name="Howarth C."/>
            <person name="Imamovic A."/>
            <person name="Larimer J."/>
            <person name="McCowan C."/>
            <person name="Murphy C."/>
            <person name="Neiman D."/>
            <person name="Pearson M."/>
            <person name="Priest M."/>
            <person name="Roberts A."/>
            <person name="Saif S."/>
            <person name="Shea T."/>
            <person name="Sisk P."/>
            <person name="Sykes S."/>
            <person name="Wortman J."/>
            <person name="Nusbaum C."/>
            <person name="Birren B."/>
        </authorList>
    </citation>
    <scope>NUCLEOTIDE SEQUENCE [LARGE SCALE GENOMIC DNA]</scope>
    <source>
        <strain evidence="10 11">NIPH 758</strain>
    </source>
</reference>
<dbReference type="Pfam" id="PF02771">
    <property type="entry name" value="Acyl-CoA_dh_N"/>
    <property type="match status" value="1"/>
</dbReference>
<dbReference type="Pfam" id="PF02770">
    <property type="entry name" value="Acyl-CoA_dh_M"/>
    <property type="match status" value="1"/>
</dbReference>
<comment type="cofactor">
    <cofactor evidence="1 5">
        <name>FAD</name>
        <dbReference type="ChEBI" id="CHEBI:57692"/>
    </cofactor>
</comment>
<feature type="domain" description="Acetyl-CoA dehydrogenase-like C-terminal" evidence="9">
    <location>
        <begin position="480"/>
        <end position="592"/>
    </location>
</feature>
<feature type="domain" description="Acyl-CoA dehydrogenase/oxidase C-terminal" evidence="6">
    <location>
        <begin position="295"/>
        <end position="459"/>
    </location>
</feature>
<dbReference type="GO" id="GO:0050660">
    <property type="term" value="F:flavin adenine dinucleotide binding"/>
    <property type="evidence" value="ECO:0007669"/>
    <property type="project" value="InterPro"/>
</dbReference>
<dbReference type="GO" id="GO:0016627">
    <property type="term" value="F:oxidoreductase activity, acting on the CH-CH group of donors"/>
    <property type="evidence" value="ECO:0007669"/>
    <property type="project" value="InterPro"/>
</dbReference>
<dbReference type="InterPro" id="IPR046373">
    <property type="entry name" value="Acyl-CoA_Oxase/DH_mid-dom_sf"/>
</dbReference>
<dbReference type="Proteomes" id="UP000013049">
    <property type="component" value="Unassembled WGS sequence"/>
</dbReference>
<dbReference type="InterPro" id="IPR009075">
    <property type="entry name" value="AcylCo_DH/oxidase_C"/>
</dbReference>
<dbReference type="Pfam" id="PF12806">
    <property type="entry name" value="Acyl-CoA_dh_C"/>
    <property type="match status" value="1"/>
</dbReference>
<dbReference type="PANTHER" id="PTHR42803:SF3">
    <property type="entry name" value="ACYL-COA DEHYDROGENASE-RELATED"/>
    <property type="match status" value="1"/>
</dbReference>
<dbReference type="Gene3D" id="1.20.140.10">
    <property type="entry name" value="Butyryl-CoA Dehydrogenase, subunit A, domain 3"/>
    <property type="match status" value="1"/>
</dbReference>
<dbReference type="SUPFAM" id="SSF47203">
    <property type="entry name" value="Acyl-CoA dehydrogenase C-terminal domain-like"/>
    <property type="match status" value="1"/>
</dbReference>
<dbReference type="PANTHER" id="PTHR42803">
    <property type="entry name" value="ACYL-COA DEHYDROGENASE"/>
    <property type="match status" value="1"/>
</dbReference>